<name>A0A1I7VVC9_LOALO</name>
<protein>
    <submittedName>
        <fullName evidence="2">Reverse transcriptase</fullName>
    </submittedName>
</protein>
<dbReference type="WBParaSite" id="EN70_663">
    <property type="protein sequence ID" value="EN70_663"/>
    <property type="gene ID" value="EN70_663"/>
</dbReference>
<evidence type="ECO:0000313" key="1">
    <source>
        <dbReference type="Proteomes" id="UP000095285"/>
    </source>
</evidence>
<evidence type="ECO:0000313" key="2">
    <source>
        <dbReference type="WBParaSite" id="EN70_663"/>
    </source>
</evidence>
<proteinExistence type="predicted"/>
<reference evidence="1" key="1">
    <citation type="submission" date="2012-04" db="EMBL/GenBank/DDBJ databases">
        <title>The Genome Sequence of Loa loa.</title>
        <authorList>
            <consortium name="The Broad Institute Genome Sequencing Platform"/>
            <consortium name="Broad Institute Genome Sequencing Center for Infectious Disease"/>
            <person name="Nutman T.B."/>
            <person name="Fink D.L."/>
            <person name="Russ C."/>
            <person name="Young S."/>
            <person name="Zeng Q."/>
            <person name="Gargeya S."/>
            <person name="Alvarado L."/>
            <person name="Berlin A."/>
            <person name="Chapman S.B."/>
            <person name="Chen Z."/>
            <person name="Freedman E."/>
            <person name="Gellesch M."/>
            <person name="Goldberg J."/>
            <person name="Griggs A."/>
            <person name="Gujja S."/>
            <person name="Heilman E.R."/>
            <person name="Heiman D."/>
            <person name="Howarth C."/>
            <person name="Mehta T."/>
            <person name="Neiman D."/>
            <person name="Pearson M."/>
            <person name="Roberts A."/>
            <person name="Saif S."/>
            <person name="Shea T."/>
            <person name="Shenoy N."/>
            <person name="Sisk P."/>
            <person name="Stolte C."/>
            <person name="Sykes S."/>
            <person name="White J."/>
            <person name="Yandava C."/>
            <person name="Haas B."/>
            <person name="Henn M.R."/>
            <person name="Nusbaum C."/>
            <person name="Birren B."/>
        </authorList>
    </citation>
    <scope>NUCLEOTIDE SEQUENCE [LARGE SCALE GENOMIC DNA]</scope>
</reference>
<sequence length="117" mass="13487">MRIPRLEMLAILIGIRAIKFVKQQLELNACPEGSLVEPKCPLYWIQNHSKPLSRFVRNRIGEIREAKFSFRYIPGKHNLVDVATKGQQACIHEVSNVSYDRHEVQTFALIPCTIVEE</sequence>
<organism evidence="1 2">
    <name type="scientific">Loa loa</name>
    <name type="common">Eye worm</name>
    <name type="synonym">Filaria loa</name>
    <dbReference type="NCBI Taxonomy" id="7209"/>
    <lineage>
        <taxon>Eukaryota</taxon>
        <taxon>Metazoa</taxon>
        <taxon>Ecdysozoa</taxon>
        <taxon>Nematoda</taxon>
        <taxon>Chromadorea</taxon>
        <taxon>Rhabditida</taxon>
        <taxon>Spirurina</taxon>
        <taxon>Spiruromorpha</taxon>
        <taxon>Filarioidea</taxon>
        <taxon>Onchocercidae</taxon>
        <taxon>Loa</taxon>
    </lineage>
</organism>
<keyword evidence="1" id="KW-1185">Reference proteome</keyword>
<dbReference type="AlphaFoldDB" id="A0A1I7VVC9"/>
<accession>A0A1I7VVC9</accession>
<reference evidence="2" key="2">
    <citation type="submission" date="2016-11" db="UniProtKB">
        <authorList>
            <consortium name="WormBaseParasite"/>
        </authorList>
    </citation>
    <scope>IDENTIFICATION</scope>
</reference>
<dbReference type="Proteomes" id="UP000095285">
    <property type="component" value="Unassembled WGS sequence"/>
</dbReference>